<keyword evidence="2" id="KW-0238">DNA-binding</keyword>
<dbReference type="PROSITE" id="PS50043">
    <property type="entry name" value="HTH_LUXR_2"/>
    <property type="match status" value="1"/>
</dbReference>
<evidence type="ECO:0000259" key="5">
    <source>
        <dbReference type="PROSITE" id="PS50043"/>
    </source>
</evidence>
<dbReference type="Proteomes" id="UP001163266">
    <property type="component" value="Chromosome"/>
</dbReference>
<dbReference type="InterPro" id="IPR016032">
    <property type="entry name" value="Sig_transdc_resp-reg_C-effctor"/>
</dbReference>
<dbReference type="PANTHER" id="PTHR43214">
    <property type="entry name" value="TWO-COMPONENT RESPONSE REGULATOR"/>
    <property type="match status" value="1"/>
</dbReference>
<dbReference type="PANTHER" id="PTHR43214:SF42">
    <property type="entry name" value="TRANSCRIPTIONAL REGULATORY PROTEIN DESR"/>
    <property type="match status" value="1"/>
</dbReference>
<accession>A0ABY6MW64</accession>
<dbReference type="RefSeq" id="WP_264894169.1">
    <property type="nucleotide sequence ID" value="NZ_CP110257.1"/>
</dbReference>
<sequence>MAVRVLIVEDNAVARAFLARVVRDSFSEPLEIVEAGDLESARRLLGLHPQAAGHAGVFKLALLDMELPDGSGLDLLIRMAQYPALKVVTTLYSDDEHLFSALQCGAQGYLLKEDRYEVLVEELQRIVKGERPVSASLARRLLAHFRLPGDRPSRFGDSALGGLAPPTSSDDADRLSPKEVEVLTYLSKGFTLKEIASLMGIKWFAVNDHIKAIYHKLWASSGISAGAARSAG</sequence>
<dbReference type="Gene3D" id="3.40.50.2300">
    <property type="match status" value="1"/>
</dbReference>
<keyword evidence="1 3" id="KW-0597">Phosphoprotein</keyword>
<evidence type="ECO:0000256" key="4">
    <source>
        <dbReference type="SAM" id="MobiDB-lite"/>
    </source>
</evidence>
<evidence type="ECO:0000313" key="8">
    <source>
        <dbReference type="Proteomes" id="UP001163266"/>
    </source>
</evidence>
<evidence type="ECO:0000313" key="7">
    <source>
        <dbReference type="EMBL" id="UZD56253.1"/>
    </source>
</evidence>
<name>A0ABY6MW64_9BURK</name>
<dbReference type="SUPFAM" id="SSF52172">
    <property type="entry name" value="CheY-like"/>
    <property type="match status" value="1"/>
</dbReference>
<dbReference type="PRINTS" id="PR00038">
    <property type="entry name" value="HTHLUXR"/>
</dbReference>
<feature type="domain" description="HTH luxR-type" evidence="5">
    <location>
        <begin position="168"/>
        <end position="232"/>
    </location>
</feature>
<feature type="modified residue" description="4-aspartylphosphate" evidence="3">
    <location>
        <position position="64"/>
    </location>
</feature>
<keyword evidence="8" id="KW-1185">Reference proteome</keyword>
<evidence type="ECO:0000256" key="3">
    <source>
        <dbReference type="PROSITE-ProRule" id="PRU00169"/>
    </source>
</evidence>
<proteinExistence type="predicted"/>
<dbReference type="CDD" id="cd17535">
    <property type="entry name" value="REC_NarL-like"/>
    <property type="match status" value="1"/>
</dbReference>
<dbReference type="InterPro" id="IPR001789">
    <property type="entry name" value="Sig_transdc_resp-reg_receiver"/>
</dbReference>
<dbReference type="Gene3D" id="1.10.10.10">
    <property type="entry name" value="Winged helix-like DNA-binding domain superfamily/Winged helix DNA-binding domain"/>
    <property type="match status" value="1"/>
</dbReference>
<reference evidence="7" key="1">
    <citation type="submission" date="2022-10" db="EMBL/GenBank/DDBJ databases">
        <title>Complete genome sequence of Schlegelella aquatica LMG 23380.</title>
        <authorList>
            <person name="Musilova J."/>
            <person name="Kourilova X."/>
            <person name="Bezdicek M."/>
            <person name="Hermankova K."/>
            <person name="Obruca S."/>
            <person name="Sedlar K."/>
        </authorList>
    </citation>
    <scope>NUCLEOTIDE SEQUENCE</scope>
    <source>
        <strain evidence="7">LMG 23380</strain>
    </source>
</reference>
<dbReference type="Pfam" id="PF00072">
    <property type="entry name" value="Response_reg"/>
    <property type="match status" value="1"/>
</dbReference>
<dbReference type="InterPro" id="IPR039420">
    <property type="entry name" value="WalR-like"/>
</dbReference>
<dbReference type="EMBL" id="CP110257">
    <property type="protein sequence ID" value="UZD56253.1"/>
    <property type="molecule type" value="Genomic_DNA"/>
</dbReference>
<dbReference type="PROSITE" id="PS50110">
    <property type="entry name" value="RESPONSE_REGULATORY"/>
    <property type="match status" value="1"/>
</dbReference>
<evidence type="ECO:0000256" key="1">
    <source>
        <dbReference type="ARBA" id="ARBA00022553"/>
    </source>
</evidence>
<feature type="region of interest" description="Disordered" evidence="4">
    <location>
        <begin position="156"/>
        <end position="175"/>
    </location>
</feature>
<gene>
    <name evidence="7" type="ORF">OMP39_06695</name>
</gene>
<dbReference type="Pfam" id="PF00196">
    <property type="entry name" value="GerE"/>
    <property type="match status" value="1"/>
</dbReference>
<dbReference type="SMART" id="SM00448">
    <property type="entry name" value="REC"/>
    <property type="match status" value="1"/>
</dbReference>
<dbReference type="SUPFAM" id="SSF46894">
    <property type="entry name" value="C-terminal effector domain of the bipartite response regulators"/>
    <property type="match status" value="1"/>
</dbReference>
<dbReference type="CDD" id="cd06170">
    <property type="entry name" value="LuxR_C_like"/>
    <property type="match status" value="1"/>
</dbReference>
<dbReference type="InterPro" id="IPR036388">
    <property type="entry name" value="WH-like_DNA-bd_sf"/>
</dbReference>
<dbReference type="InterPro" id="IPR011006">
    <property type="entry name" value="CheY-like_superfamily"/>
</dbReference>
<dbReference type="SMART" id="SM00421">
    <property type="entry name" value="HTH_LUXR"/>
    <property type="match status" value="1"/>
</dbReference>
<evidence type="ECO:0000256" key="2">
    <source>
        <dbReference type="ARBA" id="ARBA00023125"/>
    </source>
</evidence>
<organism evidence="7 8">
    <name type="scientific">Caldimonas aquatica</name>
    <dbReference type="NCBI Taxonomy" id="376175"/>
    <lineage>
        <taxon>Bacteria</taxon>
        <taxon>Pseudomonadati</taxon>
        <taxon>Pseudomonadota</taxon>
        <taxon>Betaproteobacteria</taxon>
        <taxon>Burkholderiales</taxon>
        <taxon>Sphaerotilaceae</taxon>
        <taxon>Caldimonas</taxon>
    </lineage>
</organism>
<dbReference type="InterPro" id="IPR000792">
    <property type="entry name" value="Tscrpt_reg_LuxR_C"/>
</dbReference>
<protein>
    <submittedName>
        <fullName evidence="7">Response regulator transcription factor</fullName>
    </submittedName>
</protein>
<evidence type="ECO:0000259" key="6">
    <source>
        <dbReference type="PROSITE" id="PS50110"/>
    </source>
</evidence>
<dbReference type="InterPro" id="IPR058245">
    <property type="entry name" value="NreC/VraR/RcsB-like_REC"/>
</dbReference>
<feature type="domain" description="Response regulatory" evidence="6">
    <location>
        <begin position="4"/>
        <end position="127"/>
    </location>
</feature>